<dbReference type="SUPFAM" id="SSF143100">
    <property type="entry name" value="TTHA1013/TTHA0281-like"/>
    <property type="match status" value="1"/>
</dbReference>
<dbReference type="EMBL" id="CP048222">
    <property type="protein sequence ID" value="QHT68853.1"/>
    <property type="molecule type" value="Genomic_DNA"/>
</dbReference>
<dbReference type="RefSeq" id="WP_162444856.1">
    <property type="nucleotide sequence ID" value="NZ_CP048222.1"/>
</dbReference>
<dbReference type="AlphaFoldDB" id="A0A6C0GMK1"/>
<reference evidence="1 2" key="1">
    <citation type="submission" date="2020-01" db="EMBL/GenBank/DDBJ databases">
        <authorList>
            <person name="Kim M.K."/>
        </authorList>
    </citation>
    <scope>NUCLEOTIDE SEQUENCE [LARGE SCALE GENOMIC DNA]</scope>
    <source>
        <strain evidence="1 2">172606-1</strain>
    </source>
</reference>
<sequence length="75" mass="8549">MVKDYITLTAIFSSSHSGGFYAYIEEIPEVCTTAGTFDKAITHLRMKLQRAVQDTSRLRLAVRYKHVFLKNSHAN</sequence>
<name>A0A6C0GMK1_9BACT</name>
<evidence type="ECO:0008006" key="3">
    <source>
        <dbReference type="Google" id="ProtNLM"/>
    </source>
</evidence>
<protein>
    <recommendedName>
        <fullName evidence="3">Type II toxin-antitoxin system HicB family antitoxin</fullName>
    </recommendedName>
</protein>
<keyword evidence="2" id="KW-1185">Reference proteome</keyword>
<accession>A0A6C0GMK1</accession>
<evidence type="ECO:0000313" key="2">
    <source>
        <dbReference type="Proteomes" id="UP000480178"/>
    </source>
</evidence>
<proteinExistence type="predicted"/>
<dbReference type="Proteomes" id="UP000480178">
    <property type="component" value="Chromosome"/>
</dbReference>
<dbReference type="KEGG" id="rhoz:GXP67_20475"/>
<organism evidence="1 2">
    <name type="scientific">Rhodocytophaga rosea</name>
    <dbReference type="NCBI Taxonomy" id="2704465"/>
    <lineage>
        <taxon>Bacteria</taxon>
        <taxon>Pseudomonadati</taxon>
        <taxon>Bacteroidota</taxon>
        <taxon>Cytophagia</taxon>
        <taxon>Cytophagales</taxon>
        <taxon>Rhodocytophagaceae</taxon>
        <taxon>Rhodocytophaga</taxon>
    </lineage>
</organism>
<evidence type="ECO:0000313" key="1">
    <source>
        <dbReference type="EMBL" id="QHT68853.1"/>
    </source>
</evidence>
<gene>
    <name evidence="1" type="ORF">GXP67_20475</name>
</gene>
<dbReference type="InterPro" id="IPR035069">
    <property type="entry name" value="TTHA1013/TTHA0281-like"/>
</dbReference>